<dbReference type="Pfam" id="PF07687">
    <property type="entry name" value="M20_dimer"/>
    <property type="match status" value="1"/>
</dbReference>
<name>A0A368XE58_9BURK</name>
<proteinExistence type="predicted"/>
<feature type="chain" id="PRO_5016844173" evidence="1">
    <location>
        <begin position="22"/>
        <end position="144"/>
    </location>
</feature>
<reference evidence="3 4" key="1">
    <citation type="submission" date="2018-07" db="EMBL/GenBank/DDBJ databases">
        <title>Genomic Encyclopedia of Type Strains, Phase IV (KMG-IV): sequencing the most valuable type-strain genomes for metagenomic binning, comparative biology and taxonomic classification.</title>
        <authorList>
            <person name="Goeker M."/>
        </authorList>
    </citation>
    <scope>NUCLEOTIDE SEQUENCE [LARGE SCALE GENOMIC DNA]</scope>
    <source>
        <strain evidence="3 4">DSM 21634</strain>
    </source>
</reference>
<dbReference type="InterPro" id="IPR036264">
    <property type="entry name" value="Bact_exopeptidase_dim_dom"/>
</dbReference>
<evidence type="ECO:0000313" key="4">
    <source>
        <dbReference type="Proteomes" id="UP000252884"/>
    </source>
</evidence>
<gene>
    <name evidence="3" type="ORF">DES41_11459</name>
</gene>
<dbReference type="AlphaFoldDB" id="A0A368XE58"/>
<feature type="domain" description="Peptidase M20 dimerisation" evidence="2">
    <location>
        <begin position="23"/>
        <end position="110"/>
    </location>
</feature>
<dbReference type="Gene3D" id="3.30.70.360">
    <property type="match status" value="1"/>
</dbReference>
<keyword evidence="1" id="KW-0732">Signal</keyword>
<dbReference type="Proteomes" id="UP000252884">
    <property type="component" value="Unassembled WGS sequence"/>
</dbReference>
<evidence type="ECO:0000256" key="1">
    <source>
        <dbReference type="SAM" id="SignalP"/>
    </source>
</evidence>
<accession>A0A368XE58</accession>
<dbReference type="RefSeq" id="WP_170168382.1">
    <property type="nucleotide sequence ID" value="NZ_QPJK01000014.1"/>
</dbReference>
<evidence type="ECO:0000313" key="3">
    <source>
        <dbReference type="EMBL" id="RCW64747.1"/>
    </source>
</evidence>
<dbReference type="GO" id="GO:0016787">
    <property type="term" value="F:hydrolase activity"/>
    <property type="evidence" value="ECO:0007669"/>
    <property type="project" value="UniProtKB-KW"/>
</dbReference>
<keyword evidence="4" id="KW-1185">Reference proteome</keyword>
<dbReference type="InterPro" id="IPR011650">
    <property type="entry name" value="Peptidase_M20_dimer"/>
</dbReference>
<dbReference type="SUPFAM" id="SSF55031">
    <property type="entry name" value="Bacterial exopeptidase dimerisation domain"/>
    <property type="match status" value="1"/>
</dbReference>
<protein>
    <submittedName>
        <fullName evidence="3">Peptidase-like protein</fullName>
    </submittedName>
</protein>
<feature type="signal peptide" evidence="1">
    <location>
        <begin position="1"/>
        <end position="21"/>
    </location>
</feature>
<organism evidence="3 4">
    <name type="scientific">Pseudorhodoferax soli</name>
    <dbReference type="NCBI Taxonomy" id="545864"/>
    <lineage>
        <taxon>Bacteria</taxon>
        <taxon>Pseudomonadati</taxon>
        <taxon>Pseudomonadota</taxon>
        <taxon>Betaproteobacteria</taxon>
        <taxon>Burkholderiales</taxon>
        <taxon>Comamonadaceae</taxon>
    </lineage>
</organism>
<evidence type="ECO:0000259" key="2">
    <source>
        <dbReference type="Pfam" id="PF07687"/>
    </source>
</evidence>
<comment type="caution">
    <text evidence="3">The sequence shown here is derived from an EMBL/GenBank/DDBJ whole genome shotgun (WGS) entry which is preliminary data.</text>
</comment>
<dbReference type="EMBL" id="QPJK01000014">
    <property type="protein sequence ID" value="RCW64747.1"/>
    <property type="molecule type" value="Genomic_DNA"/>
</dbReference>
<sequence>MKKTIASLLCLAALGMASAHAAGQTSIVVEFQGPGGHSNGAYGRTSAVHAAGRALVKLKGAGLPVGSYSVSGLNGGNSVNSIASDARYTVTALSSDPGVQAAIAQQVAATAKAGADAENAFRGVKEGDTAGGARADIRYTVAPQ</sequence>